<dbReference type="PANTHER" id="PTHR30524:SF0">
    <property type="entry name" value="ALTRONATE OXIDOREDUCTASE-RELATED"/>
    <property type="match status" value="1"/>
</dbReference>
<dbReference type="SUPFAM" id="SSF48179">
    <property type="entry name" value="6-phosphogluconate dehydrogenase C-terminal domain-like"/>
    <property type="match status" value="1"/>
</dbReference>
<reference evidence="3 4" key="1">
    <citation type="submission" date="2018-12" db="EMBL/GenBank/DDBJ databases">
        <authorList>
            <consortium name="Pathogen Informatics"/>
        </authorList>
    </citation>
    <scope>NUCLEOTIDE SEQUENCE [LARGE SCALE GENOMIC DNA]</scope>
    <source>
        <strain evidence="3 4">NCTC13098</strain>
    </source>
</reference>
<dbReference type="GO" id="GO:0005829">
    <property type="term" value="C:cytosol"/>
    <property type="evidence" value="ECO:0007669"/>
    <property type="project" value="TreeGrafter"/>
</dbReference>
<gene>
    <name evidence="3" type="primary">uxaB_2</name>
    <name evidence="3" type="ORF">NCTC13098_03552</name>
</gene>
<dbReference type="AlphaFoldDB" id="A0A3P8M2C0"/>
<keyword evidence="1 3" id="KW-0560">Oxidoreductase</keyword>
<protein>
    <submittedName>
        <fullName evidence="3">Altronate oxidoreductase</fullName>
        <ecNumber evidence="3">1.1.1.58</ecNumber>
    </submittedName>
</protein>
<dbReference type="Gene3D" id="1.10.1040.10">
    <property type="entry name" value="N-(1-d-carboxylethyl)-l-norvaline Dehydrogenase, domain 2"/>
    <property type="match status" value="1"/>
</dbReference>
<dbReference type="GO" id="GO:0019698">
    <property type="term" value="P:D-galacturonate catabolic process"/>
    <property type="evidence" value="ECO:0007669"/>
    <property type="project" value="TreeGrafter"/>
</dbReference>
<dbReference type="Pfam" id="PF08125">
    <property type="entry name" value="Mannitol_dh_C"/>
    <property type="match status" value="1"/>
</dbReference>
<name>A0A3P8M2C0_RAOTE</name>
<evidence type="ECO:0000313" key="4">
    <source>
        <dbReference type="Proteomes" id="UP000274346"/>
    </source>
</evidence>
<dbReference type="Proteomes" id="UP000274346">
    <property type="component" value="Chromosome"/>
</dbReference>
<dbReference type="EMBL" id="LR131271">
    <property type="protein sequence ID" value="VDR27186.1"/>
    <property type="molecule type" value="Genomic_DNA"/>
</dbReference>
<dbReference type="InterPro" id="IPR013118">
    <property type="entry name" value="Mannitol_DH_C"/>
</dbReference>
<evidence type="ECO:0000259" key="2">
    <source>
        <dbReference type="Pfam" id="PF08125"/>
    </source>
</evidence>
<dbReference type="KEGG" id="rtg:NCTC13098_03552"/>
<dbReference type="PANTHER" id="PTHR30524">
    <property type="entry name" value="MANNITOL-1-PHOSPHATE 5-DEHYDROGENASE"/>
    <property type="match status" value="1"/>
</dbReference>
<evidence type="ECO:0000313" key="3">
    <source>
        <dbReference type="EMBL" id="VDR27186.1"/>
    </source>
</evidence>
<dbReference type="GO" id="GO:0019592">
    <property type="term" value="P:mannitol catabolic process"/>
    <property type="evidence" value="ECO:0007669"/>
    <property type="project" value="TreeGrafter"/>
</dbReference>
<dbReference type="GO" id="GO:0008926">
    <property type="term" value="F:mannitol-1-phosphate 5-dehydrogenase activity"/>
    <property type="evidence" value="ECO:0007669"/>
    <property type="project" value="TreeGrafter"/>
</dbReference>
<organism evidence="3 4">
    <name type="scientific">Raoultella terrigena</name>
    <name type="common">Klebsiella terrigena</name>
    <dbReference type="NCBI Taxonomy" id="577"/>
    <lineage>
        <taxon>Bacteria</taxon>
        <taxon>Pseudomonadati</taxon>
        <taxon>Pseudomonadota</taxon>
        <taxon>Gammaproteobacteria</taxon>
        <taxon>Enterobacterales</taxon>
        <taxon>Enterobacteriaceae</taxon>
        <taxon>Klebsiella/Raoultella group</taxon>
        <taxon>Raoultella</taxon>
    </lineage>
</organism>
<evidence type="ECO:0000256" key="1">
    <source>
        <dbReference type="ARBA" id="ARBA00023002"/>
    </source>
</evidence>
<accession>A0A3P8M2C0</accession>
<dbReference type="EC" id="1.1.1.58" evidence="3"/>
<dbReference type="InterPro" id="IPR008927">
    <property type="entry name" value="6-PGluconate_DH-like_C_sf"/>
</dbReference>
<feature type="domain" description="Mannitol dehydrogenase C-terminal" evidence="2">
    <location>
        <begin position="1"/>
        <end position="107"/>
    </location>
</feature>
<sequence>MTKYRTRILPQLLTGQAKNGKLAPRLTFALAALMAFYRGERNEQNYPVQDDVEWMERYRALWSAHRDAQLSTRELVKAVLSVEAHWQQDLSQVPGLEDQVTLDLDAILLRGMREAVKPLC</sequence>
<proteinExistence type="predicted"/>
<dbReference type="InterPro" id="IPR013328">
    <property type="entry name" value="6PGD_dom2"/>
</dbReference>
<dbReference type="GO" id="GO:0009026">
    <property type="term" value="F:tagaturonate reductase activity"/>
    <property type="evidence" value="ECO:0007669"/>
    <property type="project" value="UniProtKB-EC"/>
</dbReference>